<reference evidence="3" key="4">
    <citation type="submission" date="2019-05" db="EMBL/GenBank/DDBJ databases">
        <authorList>
            <consortium name="Pathogen Informatics"/>
        </authorList>
    </citation>
    <scope>NUCLEOTIDE SEQUENCE</scope>
    <source>
        <strain evidence="3">17X</strain>
    </source>
</reference>
<dbReference type="NCBIfam" id="TIGR01590">
    <property type="entry name" value="yir-bir-cir_Pla"/>
    <property type="match status" value="1"/>
</dbReference>
<protein>
    <submittedName>
        <fullName evidence="2">YIR protein</fullName>
    </submittedName>
</protein>
<dbReference type="KEGG" id="pyo:PY17X_1372000"/>
<dbReference type="EMBL" id="LK934641">
    <property type="protein sequence ID" value="CDU20329.1"/>
    <property type="molecule type" value="Genomic_DNA"/>
</dbReference>
<dbReference type="InterPro" id="IPR006477">
    <property type="entry name" value="Yir_bir_cir"/>
</dbReference>
<dbReference type="AlphaFoldDB" id="A0A077YAJ0"/>
<accession>A0A077YAJ0</accession>
<feature type="transmembrane region" description="Helical" evidence="1">
    <location>
        <begin position="242"/>
        <end position="268"/>
    </location>
</feature>
<gene>
    <name evidence="3" type="ORF">PY17X_1372000</name>
    <name evidence="2" type="ORF">PYYM_1368200</name>
</gene>
<evidence type="ECO:0000313" key="5">
    <source>
        <dbReference type="Proteomes" id="UP000072904"/>
    </source>
</evidence>
<dbReference type="VEuPathDB" id="PlasmoDB:PY17X_1372000"/>
<proteinExistence type="predicted"/>
<keyword evidence="1" id="KW-0472">Membrane</keyword>
<dbReference type="Pfam" id="PF06022">
    <property type="entry name" value="Cir_Bir_Yir"/>
    <property type="match status" value="1"/>
</dbReference>
<keyword evidence="1" id="KW-0812">Transmembrane</keyword>
<dbReference type="VEuPathDB" id="PlasmoDB:Py17XNL_001303548"/>
<sequence>MNVEVCRNFLLVKTKFPDELSNGEYQFKDEHFKKYCTNGCNNPLEKINAGCLYFFDEFFGTSSVFQSVAKNNINIVDYIIIWLSYMLSLKKNQSNEILSYFYKIYINGGNKYKTPITGVDGYYSNYNDIINKKIDLTKVDMRIISKLYDAFITLCNMYSDYNENTSNCTKCSQKAIKFVEQYEELKKDSTITNNNSYNQLLSTLLNDYNNLKNICSDTSSFPLIEKAQTSEVISSSSIANNLLIVLSIFGAISIFLGISYKYSLFGFWKRFKKQQIREKIKNIKKKMNQ</sequence>
<evidence type="ECO:0000313" key="2">
    <source>
        <dbReference type="EMBL" id="CDU20329.1"/>
    </source>
</evidence>
<dbReference type="VEuPathDB" id="PlasmoDB:PYYM_1368200"/>
<name>A0A077YAJ0_PLAYE</name>
<dbReference type="VEuPathDB" id="PlasmoDB:PY07626"/>
<reference evidence="4 5" key="1">
    <citation type="journal article" date="2014" name="BMC Biol.">
        <title>A comprehensive evaluation of rodent malaria parasite genomes and gene expression.</title>
        <authorList>
            <person name="Otto T.D."/>
            <person name="Bohme U."/>
            <person name="Jackson A.P."/>
            <person name="Hunt M."/>
            <person name="Franke-Fayard B."/>
            <person name="Hoeijmakers W.A."/>
            <person name="Religa A.A."/>
            <person name="Robertson L."/>
            <person name="Sanders M."/>
            <person name="Ogun S.A."/>
            <person name="Cunningham D."/>
            <person name="Erhart A."/>
            <person name="Billker O."/>
            <person name="Khan S.M."/>
            <person name="Stunnenberg H.G."/>
            <person name="Langhorne J."/>
            <person name="Holder A.A."/>
            <person name="Waters A.P."/>
            <person name="Newbold C.I."/>
            <person name="Pain A."/>
            <person name="Berriman M."/>
            <person name="Janse C.J."/>
        </authorList>
    </citation>
    <scope>NUCLEOTIDE SEQUENCE [LARGE SCALE GENOMIC DNA]</scope>
    <source>
        <strain evidence="3 4">17X</strain>
        <strain evidence="2 5">YM</strain>
    </source>
</reference>
<evidence type="ECO:0000313" key="3">
    <source>
        <dbReference type="EMBL" id="VTZ81087.1"/>
    </source>
</evidence>
<dbReference type="EMBL" id="LM993667">
    <property type="protein sequence ID" value="VTZ81087.1"/>
    <property type="molecule type" value="Genomic_DNA"/>
</dbReference>
<evidence type="ECO:0000313" key="4">
    <source>
        <dbReference type="Proteomes" id="UP000072874"/>
    </source>
</evidence>
<reference evidence="2" key="2">
    <citation type="submission" date="2014-05" db="EMBL/GenBank/DDBJ databases">
        <authorList>
            <person name="Aslett A.Martin."/>
            <person name="De Silva Nishadi"/>
        </authorList>
    </citation>
    <scope>NUCLEOTIDE SEQUENCE</scope>
    <source>
        <strain evidence="2">YM</strain>
    </source>
</reference>
<organism evidence="2 5">
    <name type="scientific">Plasmodium yoelii</name>
    <dbReference type="NCBI Taxonomy" id="5861"/>
    <lineage>
        <taxon>Eukaryota</taxon>
        <taxon>Sar</taxon>
        <taxon>Alveolata</taxon>
        <taxon>Apicomplexa</taxon>
        <taxon>Aconoidasida</taxon>
        <taxon>Haemosporida</taxon>
        <taxon>Plasmodiidae</taxon>
        <taxon>Plasmodium</taxon>
        <taxon>Plasmodium (Vinckeia)</taxon>
    </lineage>
</organism>
<keyword evidence="1" id="KW-1133">Transmembrane helix</keyword>
<reference evidence="3" key="3">
    <citation type="submission" date="2014-05" db="EMBL/GenBank/DDBJ databases">
        <authorList>
            <person name="Aslett M.A."/>
            <person name="De Silva N."/>
        </authorList>
    </citation>
    <scope>NUCLEOTIDE SEQUENCE</scope>
    <source>
        <strain evidence="3">17X</strain>
    </source>
</reference>
<evidence type="ECO:0000256" key="1">
    <source>
        <dbReference type="SAM" id="Phobius"/>
    </source>
</evidence>
<dbReference type="GeneID" id="3800771"/>
<dbReference type="RefSeq" id="XP_022813782.1">
    <property type="nucleotide sequence ID" value="XM_022957352.1"/>
</dbReference>
<dbReference type="Proteomes" id="UP000072904">
    <property type="component" value="Chromosome 13"/>
</dbReference>
<dbReference type="Proteomes" id="UP000072874">
    <property type="component" value="Chromosome 13"/>
</dbReference>